<keyword evidence="7" id="KW-0067">ATP-binding</keyword>
<evidence type="ECO:0000256" key="8">
    <source>
        <dbReference type="ARBA" id="ARBA00022989"/>
    </source>
</evidence>
<gene>
    <name evidence="15" type="ORF">EJ05DRAFT_95089</name>
</gene>
<feature type="domain" description="ABC transporter" evidence="13">
    <location>
        <begin position="582"/>
        <end position="832"/>
    </location>
</feature>
<comment type="subcellular location">
    <subcellularLocation>
        <location evidence="1">Membrane</location>
        <topology evidence="1">Multi-pass membrane protein</topology>
    </subcellularLocation>
</comment>
<evidence type="ECO:0000256" key="5">
    <source>
        <dbReference type="ARBA" id="ARBA00022737"/>
    </source>
</evidence>
<sequence length="1559" mass="172555">MLPLTTILVVVSFALIGLPSLLAAINIARRRKSEKGSGFYEDVDGVATEQSQKQFSAKGPIISLLVVSVLALSSSFALAVSSTPAKHGNNILLPAWLHAGEHFAILIQGINVALERNPIRRFNSSAYTALSHAIVAITASLLYTQWNGRTVKALLLVDVLCSIAAFVSGMLVPRRPKVFLGGKNVDGERTVSLLNRLTFTWMAELVDLVRAKSWLTMDDVPILGYQSRSSWLLNTHPELQPDQTLFRLLLRCHRGALAAQYFMTFMDAITVQAPSVAMLMLLRTLESRHASGDQSAPIALWVVLLGVFLFLTQFVESVGWYISYSYIQVPFRTHLSALVYAKALRRKDVKGVADVSGLESEDAENKTQQGTVNLVGVDVFRVSYFALVNNWFFGAFCKILISFSLLGYLVGWQALLAGLTVQILSMPLNTFFSKKYAKAQNDVMKVRDRKLAVVTEILKGIRHVKFAAHEDRVQSQIKEVRDEELSQQWRSFRADIGLMFCWLFGPIMLSAVALAVHALVYGELLPSVAFTTMGVLNSIQVTLALIPELATNAIDAWVSLKRVEKYLHAPEIPEVTTPGESIEFQDADFAWPVDDQDANREFIIRKANLSFPNNELSIIAGGTGSGKSLMLAAILGEADLISGAITVPKGTPGDCNDNEILNQTNWIQPGTLAFVSQQPWIENGTFKENILFRLPFDKERYESVVDACALTQDRKILSDGDETEIGANGVNVSGGQKWRITLARALYSRAGVLIMDDIFSAVDAHVGRHIFANALCGKIGAGRTRILATHHVSLVVGSAKYAVHLSNGQVEYSGSIEHLKRTGALQSILLEEDKVHEEAVEEAEEIVPIVVAEGDNEGTGIMHREAGYQSINTSHNHTVNRRRSSARKSSNSIRPNGLMDEDNSGKTTQVPKKFVEDESRQIGRIAFNIYVRYWKASGYLWFWAGYAGVLIALEVLRLGQSWWVKLWTQSYETEQVPKAYHISHQQQLMIAGTSNQTMRIREVDANLKYYLGIYFGFACLLLIAGIGRSIFMFTGSIRASQKLYEDLTYRVLRAKLRWWDTMPLGRILNRFTSDFTIVDSELCWTMCTVFDQTLVILGIIVAGILVSPYVVVFSFLLIAISLRYSLYYLDGTREMKRLESIAKSPIFEILGTTLTGLGTIRAFKKQDIYKTNMFAKIDVYGATSYYIAGMNRWLSIRLGLIGAIFAVIIAVIVTSIKDFDPSLAGFALSFALQYTDAIYWLLRQFGITEMAMNSVERIQEYTETEIEDQGGKPAPAAWPSKGRLEIDNLVVGYAEDLPPVLRGITLGIEPNERCAIVGRTGAGKSSMALALFRFLAAREGRIVIDGIDIATMRLKDLRSRLAIIPQDPVLFSGTVRSNLDPFSEHSDDALREALERVHLIKGNDSGSSTPPTTSGPTEPTVSTANTNPFASLSTTIAESGSNLSQGQRQLLCLARAILHRPKILILDEATSAVDKATDTLIQQSVREQFSDSTLLVIAHRLSTIADFDRVCVLGDGKILEYDRPEVLMQKDGGKGAFASMVEESGEKDLIKEMLSERKK</sequence>
<dbReference type="Gene3D" id="3.40.50.300">
    <property type="entry name" value="P-loop containing nucleotide triphosphate hydrolases"/>
    <property type="match status" value="2"/>
</dbReference>
<dbReference type="GO" id="GO:0005737">
    <property type="term" value="C:cytoplasm"/>
    <property type="evidence" value="ECO:0007669"/>
    <property type="project" value="UniProtKB-ARBA"/>
</dbReference>
<feature type="transmembrane region" description="Helical" evidence="12">
    <location>
        <begin position="391"/>
        <end position="409"/>
    </location>
</feature>
<organism evidence="15 16">
    <name type="scientific">Pseudovirgaria hyperparasitica</name>
    <dbReference type="NCBI Taxonomy" id="470096"/>
    <lineage>
        <taxon>Eukaryota</taxon>
        <taxon>Fungi</taxon>
        <taxon>Dikarya</taxon>
        <taxon>Ascomycota</taxon>
        <taxon>Pezizomycotina</taxon>
        <taxon>Dothideomycetes</taxon>
        <taxon>Dothideomycetes incertae sedis</taxon>
        <taxon>Acrospermales</taxon>
        <taxon>Acrospermaceae</taxon>
        <taxon>Pseudovirgaria</taxon>
    </lineage>
</organism>
<dbReference type="FunFam" id="3.40.50.300:FF:000610">
    <property type="entry name" value="Multidrug resistance-associated ABC transporter"/>
    <property type="match status" value="1"/>
</dbReference>
<dbReference type="SUPFAM" id="SSF90123">
    <property type="entry name" value="ABC transporter transmembrane region"/>
    <property type="match status" value="2"/>
</dbReference>
<evidence type="ECO:0000256" key="11">
    <source>
        <dbReference type="SAM" id="MobiDB-lite"/>
    </source>
</evidence>
<comment type="similarity">
    <text evidence="2">Belongs to the ABC transporter superfamily. ABCC family. Conjugate transporter (TC 3.A.1.208) subfamily.</text>
</comment>
<feature type="domain" description="ABC transmembrane type-1" evidence="14">
    <location>
        <begin position="950"/>
        <end position="1250"/>
    </location>
</feature>
<evidence type="ECO:0000256" key="7">
    <source>
        <dbReference type="ARBA" id="ARBA00022840"/>
    </source>
</evidence>
<name>A0A6A6W144_9PEZI</name>
<feature type="transmembrane region" description="Helical" evidence="12">
    <location>
        <begin position="6"/>
        <end position="28"/>
    </location>
</feature>
<dbReference type="OrthoDB" id="6500128at2759"/>
<dbReference type="InterPro" id="IPR027417">
    <property type="entry name" value="P-loop_NTPase"/>
</dbReference>
<dbReference type="EMBL" id="ML996576">
    <property type="protein sequence ID" value="KAF2756245.1"/>
    <property type="molecule type" value="Genomic_DNA"/>
</dbReference>
<dbReference type="GO" id="GO:0005524">
    <property type="term" value="F:ATP binding"/>
    <property type="evidence" value="ECO:0007669"/>
    <property type="project" value="UniProtKB-KW"/>
</dbReference>
<evidence type="ECO:0000256" key="3">
    <source>
        <dbReference type="ARBA" id="ARBA00022448"/>
    </source>
</evidence>
<dbReference type="GeneID" id="54491143"/>
<feature type="compositionally biased region" description="Low complexity" evidence="11">
    <location>
        <begin position="1405"/>
        <end position="1423"/>
    </location>
</feature>
<feature type="region of interest" description="Disordered" evidence="11">
    <location>
        <begin position="1401"/>
        <end position="1427"/>
    </location>
</feature>
<dbReference type="InterPro" id="IPR017871">
    <property type="entry name" value="ABC_transporter-like_CS"/>
</dbReference>
<keyword evidence="9 12" id="KW-0472">Membrane</keyword>
<evidence type="ECO:0000256" key="2">
    <source>
        <dbReference type="ARBA" id="ARBA00009726"/>
    </source>
</evidence>
<evidence type="ECO:0000256" key="1">
    <source>
        <dbReference type="ARBA" id="ARBA00004141"/>
    </source>
</evidence>
<dbReference type="FunFam" id="1.20.1560.10:FF:000013">
    <property type="entry name" value="ABC transporter C family member 2"/>
    <property type="match status" value="1"/>
</dbReference>
<evidence type="ECO:0000256" key="10">
    <source>
        <dbReference type="ARBA" id="ARBA00023180"/>
    </source>
</evidence>
<dbReference type="GO" id="GO:0016020">
    <property type="term" value="C:membrane"/>
    <property type="evidence" value="ECO:0007669"/>
    <property type="project" value="UniProtKB-SubCell"/>
</dbReference>
<feature type="transmembrane region" description="Helical" evidence="12">
    <location>
        <begin position="1009"/>
        <end position="1031"/>
    </location>
</feature>
<keyword evidence="3" id="KW-0813">Transport</keyword>
<dbReference type="InterPro" id="IPR050173">
    <property type="entry name" value="ABC_transporter_C-like"/>
</dbReference>
<proteinExistence type="inferred from homology"/>
<dbReference type="GO" id="GO:0140359">
    <property type="term" value="F:ABC-type transporter activity"/>
    <property type="evidence" value="ECO:0007669"/>
    <property type="project" value="InterPro"/>
</dbReference>
<dbReference type="InterPro" id="IPR036640">
    <property type="entry name" value="ABC1_TM_sf"/>
</dbReference>
<dbReference type="Pfam" id="PF00005">
    <property type="entry name" value="ABC_tran"/>
    <property type="match status" value="2"/>
</dbReference>
<feature type="domain" description="ABC transporter" evidence="13">
    <location>
        <begin position="1284"/>
        <end position="1540"/>
    </location>
</feature>
<feature type="transmembrane region" description="Helical" evidence="12">
    <location>
        <begin position="1194"/>
        <end position="1216"/>
    </location>
</feature>
<dbReference type="SMART" id="SM00382">
    <property type="entry name" value="AAA"/>
    <property type="match status" value="2"/>
</dbReference>
<evidence type="ECO:0000259" key="13">
    <source>
        <dbReference type="PROSITE" id="PS50893"/>
    </source>
</evidence>
<keyword evidence="16" id="KW-1185">Reference proteome</keyword>
<keyword evidence="10" id="KW-0325">Glycoprotein</keyword>
<keyword evidence="4 12" id="KW-0812">Transmembrane</keyword>
<dbReference type="InterPro" id="IPR003439">
    <property type="entry name" value="ABC_transporter-like_ATP-bd"/>
</dbReference>
<protein>
    <submittedName>
        <fullName evidence="15">ABC bile acid transporter</fullName>
    </submittedName>
</protein>
<keyword evidence="5" id="KW-0677">Repeat</keyword>
<reference evidence="15" key="1">
    <citation type="journal article" date="2020" name="Stud. Mycol.">
        <title>101 Dothideomycetes genomes: a test case for predicting lifestyles and emergence of pathogens.</title>
        <authorList>
            <person name="Haridas S."/>
            <person name="Albert R."/>
            <person name="Binder M."/>
            <person name="Bloem J."/>
            <person name="Labutti K."/>
            <person name="Salamov A."/>
            <person name="Andreopoulos B."/>
            <person name="Baker S."/>
            <person name="Barry K."/>
            <person name="Bills G."/>
            <person name="Bluhm B."/>
            <person name="Cannon C."/>
            <person name="Castanera R."/>
            <person name="Culley D."/>
            <person name="Daum C."/>
            <person name="Ezra D."/>
            <person name="Gonzalez J."/>
            <person name="Henrissat B."/>
            <person name="Kuo A."/>
            <person name="Liang C."/>
            <person name="Lipzen A."/>
            <person name="Lutzoni F."/>
            <person name="Magnuson J."/>
            <person name="Mondo S."/>
            <person name="Nolan M."/>
            <person name="Ohm R."/>
            <person name="Pangilinan J."/>
            <person name="Park H.-J."/>
            <person name="Ramirez L."/>
            <person name="Alfaro M."/>
            <person name="Sun H."/>
            <person name="Tritt A."/>
            <person name="Yoshinaga Y."/>
            <person name="Zwiers L.-H."/>
            <person name="Turgeon B."/>
            <person name="Goodwin S."/>
            <person name="Spatafora J."/>
            <person name="Crous P."/>
            <person name="Grigoriev I."/>
        </authorList>
    </citation>
    <scope>NUCLEOTIDE SEQUENCE</scope>
    <source>
        <strain evidence="15">CBS 121739</strain>
    </source>
</reference>
<feature type="transmembrane region" description="Helical" evidence="12">
    <location>
        <begin position="152"/>
        <end position="172"/>
    </location>
</feature>
<dbReference type="PROSITE" id="PS00211">
    <property type="entry name" value="ABC_TRANSPORTER_1"/>
    <property type="match status" value="1"/>
</dbReference>
<feature type="domain" description="ABC transmembrane type-1" evidence="14">
    <location>
        <begin position="255"/>
        <end position="555"/>
    </location>
</feature>
<feature type="region of interest" description="Disordered" evidence="11">
    <location>
        <begin position="874"/>
        <end position="908"/>
    </location>
</feature>
<evidence type="ECO:0000259" key="14">
    <source>
        <dbReference type="PROSITE" id="PS50929"/>
    </source>
</evidence>
<evidence type="ECO:0000313" key="15">
    <source>
        <dbReference type="EMBL" id="KAF2756245.1"/>
    </source>
</evidence>
<feature type="transmembrane region" description="Helical" evidence="12">
    <location>
        <begin position="298"/>
        <end position="322"/>
    </location>
</feature>
<dbReference type="PROSITE" id="PS50893">
    <property type="entry name" value="ABC_TRANSPORTER_2"/>
    <property type="match status" value="2"/>
</dbReference>
<dbReference type="CDD" id="cd18604">
    <property type="entry name" value="ABC_6TM_VMR1_D2_like"/>
    <property type="match status" value="1"/>
</dbReference>
<feature type="transmembrane region" description="Helical" evidence="12">
    <location>
        <begin position="126"/>
        <end position="146"/>
    </location>
</feature>
<dbReference type="PANTHER" id="PTHR24223">
    <property type="entry name" value="ATP-BINDING CASSETTE SUB-FAMILY C"/>
    <property type="match status" value="1"/>
</dbReference>
<keyword evidence="6" id="KW-0547">Nucleotide-binding</keyword>
<evidence type="ECO:0000256" key="12">
    <source>
        <dbReference type="SAM" id="Phobius"/>
    </source>
</evidence>
<dbReference type="Gene3D" id="1.20.1560.10">
    <property type="entry name" value="ABC transporter type 1, transmembrane domain"/>
    <property type="match status" value="2"/>
</dbReference>
<evidence type="ECO:0000256" key="9">
    <source>
        <dbReference type="ARBA" id="ARBA00023136"/>
    </source>
</evidence>
<feature type="transmembrane region" description="Helical" evidence="12">
    <location>
        <begin position="261"/>
        <end position="282"/>
    </location>
</feature>
<feature type="transmembrane region" description="Helical" evidence="12">
    <location>
        <begin position="496"/>
        <end position="521"/>
    </location>
</feature>
<dbReference type="CDD" id="cd03250">
    <property type="entry name" value="ABCC_MRP_domain1"/>
    <property type="match status" value="1"/>
</dbReference>
<evidence type="ECO:0000313" key="16">
    <source>
        <dbReference type="Proteomes" id="UP000799437"/>
    </source>
</evidence>
<dbReference type="CDD" id="cd18596">
    <property type="entry name" value="ABC_6TM_VMR1_D1_like"/>
    <property type="match status" value="1"/>
</dbReference>
<dbReference type="CDD" id="cd03244">
    <property type="entry name" value="ABCC_MRP_domain2"/>
    <property type="match status" value="1"/>
</dbReference>
<accession>A0A6A6W144</accession>
<dbReference type="PROSITE" id="PS50929">
    <property type="entry name" value="ABC_TM1F"/>
    <property type="match status" value="2"/>
</dbReference>
<feature type="transmembrane region" description="Helical" evidence="12">
    <location>
        <begin position="415"/>
        <end position="432"/>
    </location>
</feature>
<feature type="transmembrane region" description="Helical" evidence="12">
    <location>
        <begin position="93"/>
        <end position="114"/>
    </location>
</feature>
<feature type="transmembrane region" description="Helical" evidence="12">
    <location>
        <begin position="939"/>
        <end position="959"/>
    </location>
</feature>
<feature type="transmembrane region" description="Helical" evidence="12">
    <location>
        <begin position="1094"/>
        <end position="1124"/>
    </location>
</feature>
<dbReference type="Proteomes" id="UP000799437">
    <property type="component" value="Unassembled WGS sequence"/>
</dbReference>
<evidence type="ECO:0000256" key="4">
    <source>
        <dbReference type="ARBA" id="ARBA00022692"/>
    </source>
</evidence>
<dbReference type="FunFam" id="3.40.50.300:FF:000825">
    <property type="entry name" value="ABC bile acid transporter"/>
    <property type="match status" value="1"/>
</dbReference>
<dbReference type="InterPro" id="IPR003593">
    <property type="entry name" value="AAA+_ATPase"/>
</dbReference>
<dbReference type="RefSeq" id="XP_033598696.1">
    <property type="nucleotide sequence ID" value="XM_033750089.1"/>
</dbReference>
<dbReference type="GO" id="GO:0016887">
    <property type="term" value="F:ATP hydrolysis activity"/>
    <property type="evidence" value="ECO:0007669"/>
    <property type="project" value="InterPro"/>
</dbReference>
<feature type="transmembrane region" description="Helical" evidence="12">
    <location>
        <begin position="61"/>
        <end position="81"/>
    </location>
</feature>
<dbReference type="PANTHER" id="PTHR24223:SF456">
    <property type="entry name" value="MULTIDRUG RESISTANCE-ASSOCIATED PROTEIN LETHAL(2)03659"/>
    <property type="match status" value="1"/>
</dbReference>
<dbReference type="InterPro" id="IPR011527">
    <property type="entry name" value="ABC1_TM_dom"/>
</dbReference>
<dbReference type="Pfam" id="PF00664">
    <property type="entry name" value="ABC_membrane"/>
    <property type="match status" value="2"/>
</dbReference>
<dbReference type="SUPFAM" id="SSF52540">
    <property type="entry name" value="P-loop containing nucleoside triphosphate hydrolases"/>
    <property type="match status" value="2"/>
</dbReference>
<keyword evidence="8 12" id="KW-1133">Transmembrane helix</keyword>
<evidence type="ECO:0000256" key="6">
    <source>
        <dbReference type="ARBA" id="ARBA00022741"/>
    </source>
</evidence>